<keyword evidence="4 7" id="KW-0812">Transmembrane</keyword>
<keyword evidence="6 7" id="KW-0472">Membrane</keyword>
<keyword evidence="5 7" id="KW-1133">Transmembrane helix</keyword>
<evidence type="ECO:0000256" key="7">
    <source>
        <dbReference type="RuleBase" id="RU363032"/>
    </source>
</evidence>
<dbReference type="Proteomes" id="UP000076563">
    <property type="component" value="Unassembled WGS sequence"/>
</dbReference>
<dbReference type="Gene3D" id="1.10.3720.10">
    <property type="entry name" value="MetI-like"/>
    <property type="match status" value="1"/>
</dbReference>
<dbReference type="Pfam" id="PF00528">
    <property type="entry name" value="BPD_transp_1"/>
    <property type="match status" value="1"/>
</dbReference>
<feature type="transmembrane region" description="Helical" evidence="7">
    <location>
        <begin position="21"/>
        <end position="41"/>
    </location>
</feature>
<dbReference type="PANTHER" id="PTHR30193:SF1">
    <property type="entry name" value="ABC TRANSPORTER PERMEASE PROTEIN YESP-RELATED"/>
    <property type="match status" value="1"/>
</dbReference>
<feature type="domain" description="ABC transmembrane type-1" evidence="8">
    <location>
        <begin position="74"/>
        <end position="285"/>
    </location>
</feature>
<keyword evidence="3" id="KW-1003">Cell membrane</keyword>
<dbReference type="PANTHER" id="PTHR30193">
    <property type="entry name" value="ABC TRANSPORTER PERMEASE PROTEIN"/>
    <property type="match status" value="1"/>
</dbReference>
<feature type="transmembrane region" description="Helical" evidence="7">
    <location>
        <begin position="202"/>
        <end position="223"/>
    </location>
</feature>
<dbReference type="SUPFAM" id="SSF160964">
    <property type="entry name" value="MalF N-terminal region-like"/>
    <property type="match status" value="1"/>
</dbReference>
<feature type="transmembrane region" description="Helical" evidence="7">
    <location>
        <begin position="111"/>
        <end position="132"/>
    </location>
</feature>
<name>A0A163ZMN0_9BACL</name>
<evidence type="ECO:0000256" key="2">
    <source>
        <dbReference type="ARBA" id="ARBA00022448"/>
    </source>
</evidence>
<reference evidence="10" key="1">
    <citation type="submission" date="2016-01" db="EMBL/GenBank/DDBJ databases">
        <title>Draft genome of Chromobacterium sp. F49.</title>
        <authorList>
            <person name="Hong K.W."/>
        </authorList>
    </citation>
    <scope>NUCLEOTIDE SEQUENCE [LARGE SCALE GENOMIC DNA]</scope>
    <source>
        <strain evidence="10">M63</strain>
    </source>
</reference>
<comment type="caution">
    <text evidence="9">The sequence shown here is derived from an EMBL/GenBank/DDBJ whole genome shotgun (WGS) entry which is preliminary data.</text>
</comment>
<feature type="transmembrane region" description="Helical" evidence="7">
    <location>
        <begin position="159"/>
        <end position="181"/>
    </location>
</feature>
<evidence type="ECO:0000256" key="1">
    <source>
        <dbReference type="ARBA" id="ARBA00004651"/>
    </source>
</evidence>
<keyword evidence="2 7" id="KW-0813">Transport</keyword>
<keyword evidence="10" id="KW-1185">Reference proteome</keyword>
<dbReference type="InterPro" id="IPR051393">
    <property type="entry name" value="ABC_transporter_permease"/>
</dbReference>
<protein>
    <submittedName>
        <fullName evidence="9">ABC transporter permease</fullName>
    </submittedName>
</protein>
<comment type="subcellular location">
    <subcellularLocation>
        <location evidence="1 7">Cell membrane</location>
        <topology evidence="1 7">Multi-pass membrane protein</topology>
    </subcellularLocation>
</comment>
<evidence type="ECO:0000256" key="3">
    <source>
        <dbReference type="ARBA" id="ARBA00022475"/>
    </source>
</evidence>
<accession>A0A163ZMN0</accession>
<dbReference type="InterPro" id="IPR000515">
    <property type="entry name" value="MetI-like"/>
</dbReference>
<dbReference type="CDD" id="cd06261">
    <property type="entry name" value="TM_PBP2"/>
    <property type="match status" value="1"/>
</dbReference>
<dbReference type="SUPFAM" id="SSF161098">
    <property type="entry name" value="MetI-like"/>
    <property type="match status" value="1"/>
</dbReference>
<organism evidence="9 10">
    <name type="scientific">Paenibacillus elgii</name>
    <dbReference type="NCBI Taxonomy" id="189691"/>
    <lineage>
        <taxon>Bacteria</taxon>
        <taxon>Bacillati</taxon>
        <taxon>Bacillota</taxon>
        <taxon>Bacilli</taxon>
        <taxon>Bacillales</taxon>
        <taxon>Paenibacillaceae</taxon>
        <taxon>Paenibacillus</taxon>
    </lineage>
</organism>
<dbReference type="GO" id="GO:0055085">
    <property type="term" value="P:transmembrane transport"/>
    <property type="evidence" value="ECO:0007669"/>
    <property type="project" value="InterPro"/>
</dbReference>
<dbReference type="PROSITE" id="PS50928">
    <property type="entry name" value="ABC_TM1"/>
    <property type="match status" value="1"/>
</dbReference>
<evidence type="ECO:0000313" key="10">
    <source>
        <dbReference type="Proteomes" id="UP000076563"/>
    </source>
</evidence>
<evidence type="ECO:0000256" key="4">
    <source>
        <dbReference type="ARBA" id="ARBA00022692"/>
    </source>
</evidence>
<gene>
    <name evidence="9" type="ORF">AV654_09460</name>
</gene>
<comment type="similarity">
    <text evidence="7">Belongs to the binding-protein-dependent transport system permease family.</text>
</comment>
<dbReference type="AlphaFoldDB" id="A0A163ZMN0"/>
<dbReference type="EMBL" id="LQRA01000039">
    <property type="protein sequence ID" value="KZE82083.1"/>
    <property type="molecule type" value="Genomic_DNA"/>
</dbReference>
<dbReference type="GO" id="GO:0005886">
    <property type="term" value="C:plasma membrane"/>
    <property type="evidence" value="ECO:0007669"/>
    <property type="project" value="UniProtKB-SubCell"/>
</dbReference>
<dbReference type="OrthoDB" id="9788108at2"/>
<dbReference type="InterPro" id="IPR035906">
    <property type="entry name" value="MetI-like_sf"/>
</dbReference>
<proteinExistence type="inferred from homology"/>
<sequence length="301" mass="34008">MASITKNGWKRKGSYTGFFYILPWLAGFIVFQLYPFLYSFILSFTDAGPIGAYHWIGLNNYSQLFRDADFYKSFSVTFAYVLIAVPVKLIFALLVAMMLSAKLRFIHVYRTVYYLPSILGGSVAVSVLWRVLFLRDGMINAFLEKLHVPPVDWLGSPDVALYTVSMLAVWQFGSSMVIFLAGIKQIPQDLYEAATVDGASKVMKFMTITIPMLTPLIFFNLVMQTVGAFQDFTGAFVITGGGPLKSTYLYALKLYEEAFRFYNIGYASALSWVLFVVLMILTALLFQSSRTWIHYEDGGDK</sequence>
<feature type="transmembrane region" description="Helical" evidence="7">
    <location>
        <begin position="78"/>
        <end position="99"/>
    </location>
</feature>
<evidence type="ECO:0000256" key="6">
    <source>
        <dbReference type="ARBA" id="ARBA00023136"/>
    </source>
</evidence>
<evidence type="ECO:0000313" key="9">
    <source>
        <dbReference type="EMBL" id="KZE82083.1"/>
    </source>
</evidence>
<feature type="transmembrane region" description="Helical" evidence="7">
    <location>
        <begin position="264"/>
        <end position="286"/>
    </location>
</feature>
<evidence type="ECO:0000256" key="5">
    <source>
        <dbReference type="ARBA" id="ARBA00022989"/>
    </source>
</evidence>
<evidence type="ECO:0000259" key="8">
    <source>
        <dbReference type="PROSITE" id="PS50928"/>
    </source>
</evidence>
<dbReference type="RefSeq" id="WP_063178695.1">
    <property type="nucleotide sequence ID" value="NZ_LQRA01000039.1"/>
</dbReference>